<keyword evidence="1" id="KW-0472">Membrane</keyword>
<dbReference type="InterPro" id="IPR014196">
    <property type="entry name" value="SpoIIM"/>
</dbReference>
<keyword evidence="1" id="KW-1133">Transmembrane helix</keyword>
<dbReference type="PIRSF" id="PIRSF038973">
    <property type="entry name" value="SpoIIM"/>
    <property type="match status" value="1"/>
</dbReference>
<keyword evidence="3" id="KW-1185">Reference proteome</keyword>
<dbReference type="Proteomes" id="UP000075374">
    <property type="component" value="Unassembled WGS sequence"/>
</dbReference>
<name>A0A151AQB2_9CLOT</name>
<accession>A0A151AQB2</accession>
<dbReference type="Pfam" id="PF01944">
    <property type="entry name" value="SpoIIM"/>
    <property type="match status" value="1"/>
</dbReference>
<feature type="transmembrane region" description="Helical" evidence="1">
    <location>
        <begin position="138"/>
        <end position="156"/>
    </location>
</feature>
<feature type="transmembrane region" description="Helical" evidence="1">
    <location>
        <begin position="176"/>
        <end position="196"/>
    </location>
</feature>
<proteinExistence type="predicted"/>
<keyword evidence="1" id="KW-0812">Transmembrane</keyword>
<sequence>MKDNKTSYKLINHITQNLILYLITVLFLCIGIVMGIYSVKYMGSVEKSNLITYFRNICETINGAQVNRRYIFIEAIKNNMTIILAIWFLGLTILGAPIILIIDLFKGFTIGFTSSLFINGLGSKGILIDLLIVFPQNIVYIPCIIILSVLAIEFSLMLLRNISPKSINKGGNLTQIAAYSTLFVFITVFMFVGFIIEGYISPNILKFIAYSGVSFII</sequence>
<dbReference type="PATRIC" id="fig|1121305.3.peg.469"/>
<dbReference type="InterPro" id="IPR002798">
    <property type="entry name" value="SpoIIM-like"/>
</dbReference>
<organism evidence="2 3">
    <name type="scientific">Clostridium colicanis DSM 13634</name>
    <dbReference type="NCBI Taxonomy" id="1121305"/>
    <lineage>
        <taxon>Bacteria</taxon>
        <taxon>Bacillati</taxon>
        <taxon>Bacillota</taxon>
        <taxon>Clostridia</taxon>
        <taxon>Eubacteriales</taxon>
        <taxon>Clostridiaceae</taxon>
        <taxon>Clostridium</taxon>
    </lineage>
</organism>
<dbReference type="RefSeq" id="WP_061857397.1">
    <property type="nucleotide sequence ID" value="NZ_LTBB01000002.1"/>
</dbReference>
<dbReference type="NCBIfam" id="TIGR02831">
    <property type="entry name" value="spo_II_M"/>
    <property type="match status" value="1"/>
</dbReference>
<protein>
    <submittedName>
        <fullName evidence="2">Stage II sporulation protein M</fullName>
    </submittedName>
</protein>
<reference evidence="2 3" key="1">
    <citation type="submission" date="2016-02" db="EMBL/GenBank/DDBJ databases">
        <title>Genome sequence of Clostridium colicanis DSM 13634.</title>
        <authorList>
            <person name="Poehlein A."/>
            <person name="Daniel R."/>
        </authorList>
    </citation>
    <scope>NUCLEOTIDE SEQUENCE [LARGE SCALE GENOMIC DNA]</scope>
    <source>
        <strain evidence="2 3">DSM 13634</strain>
    </source>
</reference>
<comment type="caution">
    <text evidence="2">The sequence shown here is derived from an EMBL/GenBank/DDBJ whole genome shotgun (WGS) entry which is preliminary data.</text>
</comment>
<evidence type="ECO:0000313" key="3">
    <source>
        <dbReference type="Proteomes" id="UP000075374"/>
    </source>
</evidence>
<feature type="transmembrane region" description="Helical" evidence="1">
    <location>
        <begin position="18"/>
        <end position="39"/>
    </location>
</feature>
<dbReference type="AlphaFoldDB" id="A0A151AQB2"/>
<evidence type="ECO:0000256" key="1">
    <source>
        <dbReference type="SAM" id="Phobius"/>
    </source>
</evidence>
<evidence type="ECO:0000313" key="2">
    <source>
        <dbReference type="EMBL" id="KYH29829.1"/>
    </source>
</evidence>
<dbReference type="EMBL" id="LTBB01000002">
    <property type="protein sequence ID" value="KYH29829.1"/>
    <property type="molecule type" value="Genomic_DNA"/>
</dbReference>
<feature type="transmembrane region" description="Helical" evidence="1">
    <location>
        <begin position="82"/>
        <end position="102"/>
    </location>
</feature>
<dbReference type="STRING" id="1121305.CLCOL_04670"/>
<feature type="transmembrane region" description="Helical" evidence="1">
    <location>
        <begin position="108"/>
        <end position="131"/>
    </location>
</feature>
<gene>
    <name evidence="2" type="primary">spoIIM</name>
    <name evidence="2" type="ORF">CLCOL_04670</name>
</gene>